<organism evidence="8 10">
    <name type="scientific">Enterococcus malodoratus ATCC 43197</name>
    <dbReference type="NCBI Taxonomy" id="1158601"/>
    <lineage>
        <taxon>Bacteria</taxon>
        <taxon>Bacillati</taxon>
        <taxon>Bacillota</taxon>
        <taxon>Bacilli</taxon>
        <taxon>Lactobacillales</taxon>
        <taxon>Enterococcaceae</taxon>
        <taxon>Enterococcus</taxon>
    </lineage>
</organism>
<dbReference type="Gene3D" id="3.40.50.2300">
    <property type="match status" value="1"/>
</dbReference>
<keyword evidence="6" id="KW-0418">Kinase</keyword>
<dbReference type="PATRIC" id="fig|1158601.3.peg.3331"/>
<dbReference type="PANTHER" id="PTHR30505">
    <property type="entry name" value="FRUCTOSE-LIKE PERMEASE"/>
    <property type="match status" value="1"/>
</dbReference>
<dbReference type="InterPro" id="IPR050864">
    <property type="entry name" value="Bacterial_PTS_Sugar_Transport"/>
</dbReference>
<evidence type="ECO:0000256" key="4">
    <source>
        <dbReference type="ARBA" id="ARBA00022679"/>
    </source>
</evidence>
<evidence type="ECO:0000313" key="9">
    <source>
        <dbReference type="EMBL" id="EOT67019.1"/>
    </source>
</evidence>
<dbReference type="Proteomes" id="UP000014148">
    <property type="component" value="Unassembled WGS sequence"/>
</dbReference>
<comment type="caution">
    <text evidence="8">The sequence shown here is derived from an EMBL/GenBank/DDBJ whole genome shotgun (WGS) entry which is preliminary data.</text>
</comment>
<evidence type="ECO:0000313" key="8">
    <source>
        <dbReference type="EMBL" id="EOH74289.1"/>
    </source>
</evidence>
<protein>
    <submittedName>
        <fullName evidence="8">PTS system, Fru family, IIB component</fullName>
    </submittedName>
</protein>
<dbReference type="PROSITE" id="PS51099">
    <property type="entry name" value="PTS_EIIB_TYPE_2"/>
    <property type="match status" value="1"/>
</dbReference>
<dbReference type="GO" id="GO:0022877">
    <property type="term" value="F:protein-N(PI)-phosphohistidine-fructose phosphotransferase system transporter activity"/>
    <property type="evidence" value="ECO:0007669"/>
    <property type="project" value="InterPro"/>
</dbReference>
<evidence type="ECO:0000313" key="11">
    <source>
        <dbReference type="Proteomes" id="UP000014148"/>
    </source>
</evidence>
<dbReference type="Proteomes" id="UP000013783">
    <property type="component" value="Unassembled WGS sequence"/>
</dbReference>
<dbReference type="SUPFAM" id="SSF52794">
    <property type="entry name" value="PTS system IIB component-like"/>
    <property type="match status" value="1"/>
</dbReference>
<evidence type="ECO:0000256" key="5">
    <source>
        <dbReference type="ARBA" id="ARBA00022683"/>
    </source>
</evidence>
<evidence type="ECO:0000256" key="6">
    <source>
        <dbReference type="ARBA" id="ARBA00022777"/>
    </source>
</evidence>
<evidence type="ECO:0000259" key="7">
    <source>
        <dbReference type="PROSITE" id="PS51099"/>
    </source>
</evidence>
<sequence>MERNIVAVTACAAGIAHTYMAAESLEQAAKRMGYGIKVETNGAIGVKGHNKM</sequence>
<dbReference type="CDD" id="cd05569">
    <property type="entry name" value="PTS_IIB_fructose"/>
    <property type="match status" value="1"/>
</dbReference>
<keyword evidence="1" id="KW-0813">Transport</keyword>
<keyword evidence="5" id="KW-0598">Phosphotransferase system</keyword>
<dbReference type="eggNOG" id="COG1445">
    <property type="taxonomic scope" value="Bacteria"/>
</dbReference>
<dbReference type="GO" id="GO:0090563">
    <property type="term" value="F:protein-phosphocysteine-sugar phosphotransferase activity"/>
    <property type="evidence" value="ECO:0007669"/>
    <property type="project" value="TreeGrafter"/>
</dbReference>
<dbReference type="InterPro" id="IPR036095">
    <property type="entry name" value="PTS_EIIB-like_sf"/>
</dbReference>
<dbReference type="EMBL" id="ASWA01000003">
    <property type="protein sequence ID" value="EOT67019.1"/>
    <property type="molecule type" value="Genomic_DNA"/>
</dbReference>
<dbReference type="InterPro" id="IPR013011">
    <property type="entry name" value="PTS_EIIB_2"/>
</dbReference>
<dbReference type="GO" id="GO:0016301">
    <property type="term" value="F:kinase activity"/>
    <property type="evidence" value="ECO:0007669"/>
    <property type="project" value="UniProtKB-KW"/>
</dbReference>
<reference evidence="8 10" key="1">
    <citation type="submission" date="2013-02" db="EMBL/GenBank/DDBJ databases">
        <title>The Genome Sequence of Enterococcus malodoratus ATCC_43197.</title>
        <authorList>
            <consortium name="The Broad Institute Genome Sequencing Platform"/>
            <consortium name="The Broad Institute Genome Sequencing Center for Infectious Disease"/>
            <person name="Earl A.M."/>
            <person name="Gilmore M.S."/>
            <person name="Lebreton F."/>
            <person name="Walker B."/>
            <person name="Young S.K."/>
            <person name="Zeng Q."/>
            <person name="Gargeya S."/>
            <person name="Fitzgerald M."/>
            <person name="Haas B."/>
            <person name="Abouelleil A."/>
            <person name="Alvarado L."/>
            <person name="Arachchi H.M."/>
            <person name="Berlin A.M."/>
            <person name="Chapman S.B."/>
            <person name="Dewar J."/>
            <person name="Goldberg J."/>
            <person name="Griggs A."/>
            <person name="Gujja S."/>
            <person name="Hansen M."/>
            <person name="Howarth C."/>
            <person name="Imamovic A."/>
            <person name="Larimer J."/>
            <person name="McCowan C."/>
            <person name="Murphy C."/>
            <person name="Neiman D."/>
            <person name="Pearson M."/>
            <person name="Priest M."/>
            <person name="Roberts A."/>
            <person name="Saif S."/>
            <person name="Shea T."/>
            <person name="Sisk P."/>
            <person name="Sykes S."/>
            <person name="Wortman J."/>
            <person name="Nusbaum C."/>
            <person name="Birren B."/>
        </authorList>
    </citation>
    <scope>NUCLEOTIDE SEQUENCE [LARGE SCALE GENOMIC DNA]</scope>
    <source>
        <strain evidence="8 10">ATCC 43197</strain>
    </source>
</reference>
<proteinExistence type="predicted"/>
<dbReference type="InterPro" id="IPR003353">
    <property type="entry name" value="PTS_IIB_fruc"/>
</dbReference>
<name>R2RE72_9ENTE</name>
<evidence type="ECO:0000256" key="2">
    <source>
        <dbReference type="ARBA" id="ARBA00022553"/>
    </source>
</evidence>
<dbReference type="STRING" id="71451.RV07_GL002245"/>
<feature type="domain" description="PTS EIIB type-2" evidence="7">
    <location>
        <begin position="5"/>
        <end position="52"/>
    </location>
</feature>
<gene>
    <name evidence="9" type="ORF">I585_02540</name>
    <name evidence="8" type="ORF">UAI_03358</name>
</gene>
<keyword evidence="3" id="KW-0762">Sugar transport</keyword>
<evidence type="ECO:0000256" key="3">
    <source>
        <dbReference type="ARBA" id="ARBA00022597"/>
    </source>
</evidence>
<dbReference type="GO" id="GO:0005886">
    <property type="term" value="C:plasma membrane"/>
    <property type="evidence" value="ECO:0007669"/>
    <property type="project" value="TreeGrafter"/>
</dbReference>
<reference evidence="9 11" key="2">
    <citation type="submission" date="2013-03" db="EMBL/GenBank/DDBJ databases">
        <title>The Genome Sequence of Enterococcus malodoratus ATCC_43197 (PacBio/Illumina hybrid assembly).</title>
        <authorList>
            <consortium name="The Broad Institute Genomics Platform"/>
            <consortium name="The Broad Institute Genome Sequencing Center for Infectious Disease"/>
            <person name="Earl A."/>
            <person name="Russ C."/>
            <person name="Gilmore M."/>
            <person name="Surin D."/>
            <person name="Walker B."/>
            <person name="Young S."/>
            <person name="Zeng Q."/>
            <person name="Gargeya S."/>
            <person name="Fitzgerald M."/>
            <person name="Haas B."/>
            <person name="Abouelleil A."/>
            <person name="Allen A.W."/>
            <person name="Alvarado L."/>
            <person name="Arachchi H.M."/>
            <person name="Berlin A.M."/>
            <person name="Chapman S.B."/>
            <person name="Gainer-Dewar J."/>
            <person name="Goldberg J."/>
            <person name="Griggs A."/>
            <person name="Gujja S."/>
            <person name="Hansen M."/>
            <person name="Howarth C."/>
            <person name="Imamovic A."/>
            <person name="Ireland A."/>
            <person name="Larimer J."/>
            <person name="McCowan C."/>
            <person name="Murphy C."/>
            <person name="Pearson M."/>
            <person name="Poon T.W."/>
            <person name="Priest M."/>
            <person name="Roberts A."/>
            <person name="Saif S."/>
            <person name="Shea T."/>
            <person name="Sisk P."/>
            <person name="Sykes S."/>
            <person name="Wortman J."/>
            <person name="Nusbaum C."/>
            <person name="Birren B."/>
        </authorList>
    </citation>
    <scope>NUCLEOTIDE SEQUENCE [LARGE SCALE GENOMIC DNA]</scope>
    <source>
        <strain evidence="9 11">ATCC 43197</strain>
    </source>
</reference>
<accession>R2RE72</accession>
<dbReference type="AlphaFoldDB" id="R2RE72"/>
<dbReference type="PANTHER" id="PTHR30505:SF0">
    <property type="entry name" value="FRUCTOSE-LIKE PTS SYSTEM EIIBC COMPONENT-RELATED"/>
    <property type="match status" value="1"/>
</dbReference>
<evidence type="ECO:0000256" key="1">
    <source>
        <dbReference type="ARBA" id="ARBA00022448"/>
    </source>
</evidence>
<dbReference type="Pfam" id="PF02302">
    <property type="entry name" value="PTS_IIB"/>
    <property type="match status" value="1"/>
</dbReference>
<keyword evidence="11" id="KW-1185">Reference proteome</keyword>
<keyword evidence="4" id="KW-0808">Transferase</keyword>
<keyword evidence="2" id="KW-0597">Phosphoprotein</keyword>
<dbReference type="GO" id="GO:0009401">
    <property type="term" value="P:phosphoenolpyruvate-dependent sugar phosphotransferase system"/>
    <property type="evidence" value="ECO:0007669"/>
    <property type="project" value="UniProtKB-KW"/>
</dbReference>
<evidence type="ECO:0000313" key="10">
    <source>
        <dbReference type="Proteomes" id="UP000013783"/>
    </source>
</evidence>
<dbReference type="EMBL" id="AJAK01000022">
    <property type="protein sequence ID" value="EOH74289.1"/>
    <property type="molecule type" value="Genomic_DNA"/>
</dbReference>
<dbReference type="InterPro" id="IPR003501">
    <property type="entry name" value="PTS_EIIB_2/3"/>
</dbReference>